<feature type="chain" id="PRO_5035823573" evidence="1">
    <location>
        <begin position="20"/>
        <end position="122"/>
    </location>
</feature>
<dbReference type="OrthoDB" id="7412711at2759"/>
<evidence type="ECO:0000256" key="1">
    <source>
        <dbReference type="SAM" id="SignalP"/>
    </source>
</evidence>
<dbReference type="Proteomes" id="UP000494106">
    <property type="component" value="Unassembled WGS sequence"/>
</dbReference>
<gene>
    <name evidence="2" type="ORF">APLA_LOCUS4542</name>
</gene>
<dbReference type="AlphaFoldDB" id="A0A8S0ZE16"/>
<comment type="caution">
    <text evidence="2">The sequence shown here is derived from an EMBL/GenBank/DDBJ whole genome shotgun (WGS) entry which is preliminary data.</text>
</comment>
<keyword evidence="3" id="KW-1185">Reference proteome</keyword>
<proteinExistence type="predicted"/>
<sequence>MDKSQYLVIFLLLINGTFAEYENVNDHIEYEENSWRPILGPYKDRLKPLKVTPKYEDKYLLQGIGEKPYASTFPIQGLYTFPYYAYSYMPPHATALGSYINNYDYNYYIRKHEKPYVPEYKN</sequence>
<protein>
    <submittedName>
        <fullName evidence="2">Uncharacterized protein</fullName>
    </submittedName>
</protein>
<evidence type="ECO:0000313" key="2">
    <source>
        <dbReference type="EMBL" id="CAB3231678.1"/>
    </source>
</evidence>
<evidence type="ECO:0000313" key="3">
    <source>
        <dbReference type="Proteomes" id="UP000494106"/>
    </source>
</evidence>
<keyword evidence="1" id="KW-0732">Signal</keyword>
<accession>A0A8S0ZE16</accession>
<feature type="signal peptide" evidence="1">
    <location>
        <begin position="1"/>
        <end position="19"/>
    </location>
</feature>
<name>A0A8S0ZE16_ARCPL</name>
<reference evidence="2 3" key="1">
    <citation type="submission" date="2020-04" db="EMBL/GenBank/DDBJ databases">
        <authorList>
            <person name="Wallbank WR R."/>
            <person name="Pardo Diaz C."/>
            <person name="Kozak K."/>
            <person name="Martin S."/>
            <person name="Jiggins C."/>
            <person name="Moest M."/>
            <person name="Warren A I."/>
            <person name="Byers J.R.P. K."/>
            <person name="Montejo-Kovacevich G."/>
            <person name="Yen C E."/>
        </authorList>
    </citation>
    <scope>NUCLEOTIDE SEQUENCE [LARGE SCALE GENOMIC DNA]</scope>
</reference>
<organism evidence="2 3">
    <name type="scientific">Arctia plantaginis</name>
    <name type="common">Wood tiger moth</name>
    <name type="synonym">Phalaena plantaginis</name>
    <dbReference type="NCBI Taxonomy" id="874455"/>
    <lineage>
        <taxon>Eukaryota</taxon>
        <taxon>Metazoa</taxon>
        <taxon>Ecdysozoa</taxon>
        <taxon>Arthropoda</taxon>
        <taxon>Hexapoda</taxon>
        <taxon>Insecta</taxon>
        <taxon>Pterygota</taxon>
        <taxon>Neoptera</taxon>
        <taxon>Endopterygota</taxon>
        <taxon>Lepidoptera</taxon>
        <taxon>Glossata</taxon>
        <taxon>Ditrysia</taxon>
        <taxon>Noctuoidea</taxon>
        <taxon>Erebidae</taxon>
        <taxon>Arctiinae</taxon>
        <taxon>Arctia</taxon>
    </lineage>
</organism>
<dbReference type="EMBL" id="CADEBC010000473">
    <property type="protein sequence ID" value="CAB3231678.1"/>
    <property type="molecule type" value="Genomic_DNA"/>
</dbReference>